<feature type="compositionally biased region" description="Low complexity" evidence="2">
    <location>
        <begin position="26"/>
        <end position="49"/>
    </location>
</feature>
<proteinExistence type="predicted"/>
<dbReference type="SFLD" id="SFLDG01018">
    <property type="entry name" value="Squalene/Phytoene_Synthase_Lik"/>
    <property type="match status" value="2"/>
</dbReference>
<feature type="compositionally biased region" description="Low complexity" evidence="2">
    <location>
        <begin position="104"/>
        <end position="118"/>
    </location>
</feature>
<evidence type="ECO:0000256" key="2">
    <source>
        <dbReference type="SAM" id="MobiDB-lite"/>
    </source>
</evidence>
<feature type="compositionally biased region" description="Basic and acidic residues" evidence="2">
    <location>
        <begin position="72"/>
        <end position="81"/>
    </location>
</feature>
<feature type="region of interest" description="Disordered" evidence="2">
    <location>
        <begin position="1"/>
        <end position="118"/>
    </location>
</feature>
<accession>A0A502GEV5</accession>
<sequence>MPDVFGLRRGLGRLRQERAGGHGDAARPAGLDGAAGRAAPAALAAAAEPLGDRRPDPLLPHPRRHHAPRARTALDHSLASRDRRRGPGHPVDRPHPLRPRPPRGVEGPRLPARGRPVSGDVVEAGVAAGAPTRGPDSENFPVASRLLAPAVRGRVLAFYRVVRLSDDIADSPDLDPAEKLRRLDAIDAALDGAPGVPEAAALRASGAGVEEARAMLTAFRRDARNEGCEDWAALVDYCAHSAVPVGRILLRLHGEDAGPVPAADALCTALQVLNHLQDMGEDRDAIGRIYLPRTWMDEVGGERAVFTEAAPRRALLDALLDRCEALLDVASALPHRLRSRRLALESATTIGCARRLLARLRAADPMAGRVALSKADTLAALLASPRPASDAAVVRAAVARAGSSFSRGMASLRGERRRALYAVYAFCRAVDDIADGAAPFGEKRGFLAEWRAKLDAPDCALSRELAWARARFGLPREECVAMIEGMETDAAPRLRLPDEAALELYCRRVAGSVGAMSVRIFGAPEAVEFGLALGRTLQLVNILRDIDEDAARDRVYIPLSWLGPDAEPAALLERPDLHEACHRLLGRAEAGFAAAEAELARAGAGAGPLRPARVMMWAYRRILDRLIARGFHPPRLRPRLGTAERARLAAMALGWG</sequence>
<keyword evidence="1" id="KW-0808">Transferase</keyword>
<protein>
    <recommendedName>
        <fullName evidence="5">Squalene synthase HpnC</fullName>
    </recommendedName>
</protein>
<evidence type="ECO:0000313" key="3">
    <source>
        <dbReference type="EMBL" id="TPG60271.1"/>
    </source>
</evidence>
<gene>
    <name evidence="3" type="ORF">EAH89_02455</name>
</gene>
<dbReference type="Proteomes" id="UP000317078">
    <property type="component" value="Unassembled WGS sequence"/>
</dbReference>
<keyword evidence="4" id="KW-1185">Reference proteome</keyword>
<dbReference type="EMBL" id="RCZP01000002">
    <property type="protein sequence ID" value="TPG60271.1"/>
    <property type="molecule type" value="Genomic_DNA"/>
</dbReference>
<dbReference type="InterPro" id="IPR002060">
    <property type="entry name" value="Squ/phyt_synthse"/>
</dbReference>
<dbReference type="CDD" id="cd00683">
    <property type="entry name" value="Trans_IPPS_HH"/>
    <property type="match status" value="1"/>
</dbReference>
<dbReference type="InterPro" id="IPR008949">
    <property type="entry name" value="Isoprenoid_synthase_dom_sf"/>
</dbReference>
<dbReference type="SFLD" id="SFLDG01212">
    <property type="entry name" value="Phytoene_synthase_like"/>
    <property type="match status" value="1"/>
</dbReference>
<dbReference type="PANTHER" id="PTHR31480">
    <property type="entry name" value="BIFUNCTIONAL LYCOPENE CYCLASE/PHYTOENE SYNTHASE"/>
    <property type="match status" value="1"/>
</dbReference>
<dbReference type="InterPro" id="IPR019845">
    <property type="entry name" value="Squalene/phytoene_synthase_CS"/>
</dbReference>
<dbReference type="SUPFAM" id="SSF48576">
    <property type="entry name" value="Terpenoid synthases"/>
    <property type="match status" value="2"/>
</dbReference>
<evidence type="ECO:0008006" key="5">
    <source>
        <dbReference type="Google" id="ProtNLM"/>
    </source>
</evidence>
<dbReference type="GO" id="GO:0004311">
    <property type="term" value="F:geranylgeranyl diphosphate synthase activity"/>
    <property type="evidence" value="ECO:0007669"/>
    <property type="project" value="InterPro"/>
</dbReference>
<dbReference type="InterPro" id="IPR033904">
    <property type="entry name" value="Trans_IPPS_HH"/>
</dbReference>
<dbReference type="Gene3D" id="1.10.600.10">
    <property type="entry name" value="Farnesyl Diphosphate Synthase"/>
    <property type="match status" value="2"/>
</dbReference>
<reference evidence="3 4" key="1">
    <citation type="journal article" date="2019" name="Environ. Microbiol.">
        <title>Species interactions and distinct microbial communities in high Arctic permafrost affected cryosols are associated with the CH4 and CO2 gas fluxes.</title>
        <authorList>
            <person name="Altshuler I."/>
            <person name="Hamel J."/>
            <person name="Turney S."/>
            <person name="Magnuson E."/>
            <person name="Levesque R."/>
            <person name="Greer C."/>
            <person name="Whyte L.G."/>
        </authorList>
    </citation>
    <scope>NUCLEOTIDE SEQUENCE [LARGE SCALE GENOMIC DNA]</scope>
    <source>
        <strain evidence="3 4">S9.3B</strain>
    </source>
</reference>
<comment type="caution">
    <text evidence="3">The sequence shown here is derived from an EMBL/GenBank/DDBJ whole genome shotgun (WGS) entry which is preliminary data.</text>
</comment>
<name>A0A502GEV5_9PROT</name>
<dbReference type="GO" id="GO:0051996">
    <property type="term" value="F:squalene synthase [NAD(P)H] activity"/>
    <property type="evidence" value="ECO:0007669"/>
    <property type="project" value="InterPro"/>
</dbReference>
<evidence type="ECO:0000313" key="4">
    <source>
        <dbReference type="Proteomes" id="UP000317078"/>
    </source>
</evidence>
<organism evidence="3 4">
    <name type="scientific">Muricoccus nepalensis</name>
    <dbReference type="NCBI Taxonomy" id="1854500"/>
    <lineage>
        <taxon>Bacteria</taxon>
        <taxon>Pseudomonadati</taxon>
        <taxon>Pseudomonadota</taxon>
        <taxon>Alphaproteobacteria</taxon>
        <taxon>Acetobacterales</taxon>
        <taxon>Roseomonadaceae</taxon>
        <taxon>Muricoccus</taxon>
    </lineage>
</organism>
<dbReference type="SFLD" id="SFLDS00005">
    <property type="entry name" value="Isoprenoid_Synthase_Type_I"/>
    <property type="match status" value="2"/>
</dbReference>
<dbReference type="PROSITE" id="PS01045">
    <property type="entry name" value="SQUALEN_PHYTOEN_SYN_2"/>
    <property type="match status" value="1"/>
</dbReference>
<evidence type="ECO:0000256" key="1">
    <source>
        <dbReference type="ARBA" id="ARBA00022679"/>
    </source>
</evidence>
<dbReference type="Pfam" id="PF00494">
    <property type="entry name" value="SQS_PSY"/>
    <property type="match status" value="2"/>
</dbReference>
<dbReference type="OrthoDB" id="9807580at2"/>
<dbReference type="GO" id="GO:0016117">
    <property type="term" value="P:carotenoid biosynthetic process"/>
    <property type="evidence" value="ECO:0007669"/>
    <property type="project" value="UniProtKB-ARBA"/>
</dbReference>
<dbReference type="AlphaFoldDB" id="A0A502GEV5"/>
<dbReference type="InterPro" id="IPR044843">
    <property type="entry name" value="Trans_IPPS_bact-type"/>
</dbReference>
<feature type="compositionally biased region" description="Basic and acidic residues" evidence="2">
    <location>
        <begin position="14"/>
        <end position="25"/>
    </location>
</feature>